<dbReference type="InterPro" id="IPR050834">
    <property type="entry name" value="Glycosyltransf_2"/>
</dbReference>
<accession>A0A1M4SN31</accession>
<dbReference type="InterPro" id="IPR029063">
    <property type="entry name" value="SAM-dependent_MTases_sf"/>
</dbReference>
<proteinExistence type="predicted"/>
<keyword evidence="2" id="KW-0808">Transferase</keyword>
<dbReference type="PANTHER" id="PTHR43685">
    <property type="entry name" value="GLYCOSYLTRANSFERASE"/>
    <property type="match status" value="1"/>
</dbReference>
<keyword evidence="3" id="KW-1185">Reference proteome</keyword>
<dbReference type="InterPro" id="IPR001173">
    <property type="entry name" value="Glyco_trans_2-like"/>
</dbReference>
<dbReference type="EMBL" id="FQUG01000002">
    <property type="protein sequence ID" value="SHE33611.1"/>
    <property type="molecule type" value="Genomic_DNA"/>
</dbReference>
<name>A0A1M4SN31_9FIRM</name>
<dbReference type="STRING" id="1123243.SAMN02745190_00192"/>
<dbReference type="SUPFAM" id="SSF53448">
    <property type="entry name" value="Nucleotide-diphospho-sugar transferases"/>
    <property type="match status" value="1"/>
</dbReference>
<gene>
    <name evidence="2" type="ORF">SAMN02745190_00192</name>
</gene>
<dbReference type="Pfam" id="PF00535">
    <property type="entry name" value="Glycos_transf_2"/>
    <property type="match status" value="1"/>
</dbReference>
<feature type="domain" description="Glycosyltransferase 2-like" evidence="1">
    <location>
        <begin position="5"/>
        <end position="138"/>
    </location>
</feature>
<dbReference type="GO" id="GO:0016740">
    <property type="term" value="F:transferase activity"/>
    <property type="evidence" value="ECO:0007669"/>
    <property type="project" value="UniProtKB-KW"/>
</dbReference>
<evidence type="ECO:0000313" key="2">
    <source>
        <dbReference type="EMBL" id="SHE33611.1"/>
    </source>
</evidence>
<dbReference type="CDD" id="cd06433">
    <property type="entry name" value="GT_2_WfgS_like"/>
    <property type="match status" value="1"/>
</dbReference>
<dbReference type="OrthoDB" id="396512at2"/>
<dbReference type="AlphaFoldDB" id="A0A1M4SN31"/>
<dbReference type="InterPro" id="IPR029044">
    <property type="entry name" value="Nucleotide-diphossugar_trans"/>
</dbReference>
<sequence>MPKISIITVCYNSAATIEKTINSVISQDYSNVEYIIIDGNSSDETQNIIRKYEDKIAYWVSEPDKGIYDAMNKGMQHATGDLIEFLNSDDWFEDGALKNVADAWHREKADVYFGDYYFVFVDGTREHKHVSMGDCEKLPYEMKLNHQAIFIKRDVILRYPFNLAYRIAADYDQLQRLYYEKAAFAYIGGAPLVCFMKDGGITDSQVNRTKTEDLRVIRKNARMYNNSSPEICAIRWHLLQLIVISLWENRVCPSIKKCVNGKSFVLFGAGEVGRGVIGFLRTHGANVIAVLDNDKNKNGMLLGNVRITHPSFYQRKYGEIVLITNYRYQNEIRTQLMERGLVDGKDFYSYEMWVKWLIRMIFWGS</sequence>
<dbReference type="Proteomes" id="UP000184404">
    <property type="component" value="Unassembled WGS sequence"/>
</dbReference>
<evidence type="ECO:0000313" key="3">
    <source>
        <dbReference type="Proteomes" id="UP000184404"/>
    </source>
</evidence>
<dbReference type="Gene3D" id="3.90.550.10">
    <property type="entry name" value="Spore Coat Polysaccharide Biosynthesis Protein SpsA, Chain A"/>
    <property type="match status" value="1"/>
</dbReference>
<dbReference type="Gene3D" id="3.40.50.720">
    <property type="entry name" value="NAD(P)-binding Rossmann-like Domain"/>
    <property type="match status" value="1"/>
</dbReference>
<dbReference type="PANTHER" id="PTHR43685:SF2">
    <property type="entry name" value="GLYCOSYLTRANSFERASE 2-LIKE DOMAIN-CONTAINING PROTEIN"/>
    <property type="match status" value="1"/>
</dbReference>
<evidence type="ECO:0000259" key="1">
    <source>
        <dbReference type="Pfam" id="PF00535"/>
    </source>
</evidence>
<dbReference type="RefSeq" id="WP_072934315.1">
    <property type="nucleotide sequence ID" value="NZ_FQUG01000002.1"/>
</dbReference>
<dbReference type="SUPFAM" id="SSF53335">
    <property type="entry name" value="S-adenosyl-L-methionine-dependent methyltransferases"/>
    <property type="match status" value="1"/>
</dbReference>
<protein>
    <submittedName>
        <fullName evidence="2">Glycosyl transferase family 2</fullName>
    </submittedName>
</protein>
<organism evidence="2 3">
    <name type="scientific">Schwartzia succinivorans DSM 10502</name>
    <dbReference type="NCBI Taxonomy" id="1123243"/>
    <lineage>
        <taxon>Bacteria</taxon>
        <taxon>Bacillati</taxon>
        <taxon>Bacillota</taxon>
        <taxon>Negativicutes</taxon>
        <taxon>Selenomonadales</taxon>
        <taxon>Selenomonadaceae</taxon>
        <taxon>Schwartzia</taxon>
    </lineage>
</organism>
<reference evidence="2 3" key="1">
    <citation type="submission" date="2016-11" db="EMBL/GenBank/DDBJ databases">
        <authorList>
            <person name="Jaros S."/>
            <person name="Januszkiewicz K."/>
            <person name="Wedrychowicz H."/>
        </authorList>
    </citation>
    <scope>NUCLEOTIDE SEQUENCE [LARGE SCALE GENOMIC DNA]</scope>
    <source>
        <strain evidence="2 3">DSM 10502</strain>
    </source>
</reference>